<keyword evidence="1" id="KW-1133">Transmembrane helix</keyword>
<evidence type="ECO:0008006" key="4">
    <source>
        <dbReference type="Google" id="ProtNLM"/>
    </source>
</evidence>
<evidence type="ECO:0000256" key="1">
    <source>
        <dbReference type="SAM" id="Phobius"/>
    </source>
</evidence>
<feature type="transmembrane region" description="Helical" evidence="1">
    <location>
        <begin position="32"/>
        <end position="52"/>
    </location>
</feature>
<proteinExistence type="predicted"/>
<reference evidence="3" key="1">
    <citation type="submission" date="2016-06" db="EMBL/GenBank/DDBJ databases">
        <title>Parallel loss of symbiosis genes in relatives of nitrogen-fixing non-legume Parasponia.</title>
        <authorList>
            <person name="Van Velzen R."/>
            <person name="Holmer R."/>
            <person name="Bu F."/>
            <person name="Rutten L."/>
            <person name="Van Zeijl A."/>
            <person name="Liu W."/>
            <person name="Santuari L."/>
            <person name="Cao Q."/>
            <person name="Sharma T."/>
            <person name="Shen D."/>
            <person name="Roswanjaya Y."/>
            <person name="Wardhani T."/>
            <person name="Kalhor M.S."/>
            <person name="Jansen J."/>
            <person name="Van den Hoogen J."/>
            <person name="Gungor B."/>
            <person name="Hartog M."/>
            <person name="Hontelez J."/>
            <person name="Verver J."/>
            <person name="Yang W.-C."/>
            <person name="Schijlen E."/>
            <person name="Repin R."/>
            <person name="Schilthuizen M."/>
            <person name="Schranz E."/>
            <person name="Heidstra R."/>
            <person name="Miyata K."/>
            <person name="Fedorova E."/>
            <person name="Kohlen W."/>
            <person name="Bisseling T."/>
            <person name="Smit S."/>
            <person name="Geurts R."/>
        </authorList>
    </citation>
    <scope>NUCLEOTIDE SEQUENCE [LARGE SCALE GENOMIC DNA]</scope>
    <source>
        <strain evidence="3">cv. RG33-2</strain>
    </source>
</reference>
<evidence type="ECO:0000313" key="2">
    <source>
        <dbReference type="EMBL" id="POO00594.1"/>
    </source>
</evidence>
<organism evidence="2 3">
    <name type="scientific">Trema orientale</name>
    <name type="common">Charcoal tree</name>
    <name type="synonym">Celtis orientalis</name>
    <dbReference type="NCBI Taxonomy" id="63057"/>
    <lineage>
        <taxon>Eukaryota</taxon>
        <taxon>Viridiplantae</taxon>
        <taxon>Streptophyta</taxon>
        <taxon>Embryophyta</taxon>
        <taxon>Tracheophyta</taxon>
        <taxon>Spermatophyta</taxon>
        <taxon>Magnoliopsida</taxon>
        <taxon>eudicotyledons</taxon>
        <taxon>Gunneridae</taxon>
        <taxon>Pentapetalae</taxon>
        <taxon>rosids</taxon>
        <taxon>fabids</taxon>
        <taxon>Rosales</taxon>
        <taxon>Cannabaceae</taxon>
        <taxon>Trema</taxon>
    </lineage>
</organism>
<keyword evidence="1" id="KW-0472">Membrane</keyword>
<sequence>MKDEEEEEMDRKVLHLFITSTWKSSSYTWRPFQWFVLAGAQQLTKWTALIILSLWRTDVVWKSIMLNIILFLDRGWLLLMVLDCLPWILFGSRENVHRGN</sequence>
<accession>A0A2P5FS61</accession>
<dbReference type="AlphaFoldDB" id="A0A2P5FS61"/>
<dbReference type="Proteomes" id="UP000237000">
    <property type="component" value="Unassembled WGS sequence"/>
</dbReference>
<keyword evidence="3" id="KW-1185">Reference proteome</keyword>
<gene>
    <name evidence="2" type="ORF">TorRG33x02_036680</name>
</gene>
<feature type="transmembrane region" description="Helical" evidence="1">
    <location>
        <begin position="64"/>
        <end position="90"/>
    </location>
</feature>
<keyword evidence="1" id="KW-0812">Transmembrane</keyword>
<comment type="caution">
    <text evidence="2">The sequence shown here is derived from an EMBL/GenBank/DDBJ whole genome shotgun (WGS) entry which is preliminary data.</text>
</comment>
<dbReference type="InParanoid" id="A0A2P5FS61"/>
<name>A0A2P5FS61_TREOI</name>
<evidence type="ECO:0000313" key="3">
    <source>
        <dbReference type="Proteomes" id="UP000237000"/>
    </source>
</evidence>
<protein>
    <recommendedName>
        <fullName evidence="4">Transmembrane protein</fullName>
    </recommendedName>
</protein>
<dbReference type="EMBL" id="JXTC01000012">
    <property type="protein sequence ID" value="POO00594.1"/>
    <property type="molecule type" value="Genomic_DNA"/>
</dbReference>